<comment type="caution">
    <text evidence="1">The sequence shown here is derived from an EMBL/GenBank/DDBJ whole genome shotgun (WGS) entry which is preliminary data.</text>
</comment>
<dbReference type="RefSeq" id="WP_009531429.1">
    <property type="nucleotide sequence ID" value="NZ_ALNK01000028.1"/>
</dbReference>
<gene>
    <name evidence="1" type="ORF">HMPREF1143_1977</name>
</gene>
<name>J5UB71_9FIRM</name>
<dbReference type="Pfam" id="PF04883">
    <property type="entry name" value="HK97-gp10_like"/>
    <property type="match status" value="1"/>
</dbReference>
<keyword evidence="2" id="KW-1185">Reference proteome</keyword>
<dbReference type="InterPro" id="IPR010064">
    <property type="entry name" value="HK97-gp10_tail"/>
</dbReference>
<protein>
    <submittedName>
        <fullName evidence="1">Bacteriophage protein, PF04883 family</fullName>
    </submittedName>
</protein>
<reference evidence="1 2" key="1">
    <citation type="submission" date="2012-07" db="EMBL/GenBank/DDBJ databases">
        <authorList>
            <person name="Durkin A.S."/>
            <person name="McCorrison J."/>
            <person name="Torralba M."/>
            <person name="Gillis M."/>
            <person name="Methe B."/>
            <person name="Sutton G."/>
            <person name="Nelson K.E."/>
        </authorList>
    </citation>
    <scope>NUCLEOTIDE SEQUENCE [LARGE SCALE GENOMIC DNA]</scope>
    <source>
        <strain evidence="1 2">OBRC8</strain>
    </source>
</reference>
<proteinExistence type="predicted"/>
<evidence type="ECO:0000313" key="2">
    <source>
        <dbReference type="Proteomes" id="UP000005244"/>
    </source>
</evidence>
<accession>J5UB71</accession>
<sequence>MSVDISELINFRDRFKRMESEFETFLKKFLIKQALDVLAKTKKETPTDTGLLKNSWTIGDQSVAIGSRTNRSGGTEYFQMESAFAQGASLDSVVRDGDMLVITISNAVEYAKYVEYGHMTRGRNKWVDGKFMCSLAIIDVKRKIPARFEREFSAWFAEKMREN</sequence>
<dbReference type="Proteomes" id="UP000005244">
    <property type="component" value="Unassembled WGS sequence"/>
</dbReference>
<dbReference type="EMBL" id="ALNK01000028">
    <property type="protein sequence ID" value="EJU21189.1"/>
    <property type="molecule type" value="Genomic_DNA"/>
</dbReference>
<organism evidence="1 2">
    <name type="scientific">Peptoanaerobacter stomatis</name>
    <dbReference type="NCBI Taxonomy" id="796937"/>
    <lineage>
        <taxon>Bacteria</taxon>
        <taxon>Bacillati</taxon>
        <taxon>Bacillota</taxon>
        <taxon>Clostridia</taxon>
        <taxon>Peptostreptococcales</taxon>
        <taxon>Filifactoraceae</taxon>
        <taxon>Peptoanaerobacter</taxon>
    </lineage>
</organism>
<dbReference type="AlphaFoldDB" id="J5UB71"/>
<evidence type="ECO:0000313" key="1">
    <source>
        <dbReference type="EMBL" id="EJU21189.1"/>
    </source>
</evidence>